<evidence type="ECO:0000313" key="1">
    <source>
        <dbReference type="EMBL" id="PRQ60267.1"/>
    </source>
</evidence>
<protein>
    <submittedName>
        <fullName evidence="1">Uncharacterized protein</fullName>
    </submittedName>
</protein>
<organism evidence="1 2">
    <name type="scientific">Rosa chinensis</name>
    <name type="common">China rose</name>
    <dbReference type="NCBI Taxonomy" id="74649"/>
    <lineage>
        <taxon>Eukaryota</taxon>
        <taxon>Viridiplantae</taxon>
        <taxon>Streptophyta</taxon>
        <taxon>Embryophyta</taxon>
        <taxon>Tracheophyta</taxon>
        <taxon>Spermatophyta</taxon>
        <taxon>Magnoliopsida</taxon>
        <taxon>eudicotyledons</taxon>
        <taxon>Gunneridae</taxon>
        <taxon>Pentapetalae</taxon>
        <taxon>rosids</taxon>
        <taxon>fabids</taxon>
        <taxon>Rosales</taxon>
        <taxon>Rosaceae</taxon>
        <taxon>Rosoideae</taxon>
        <taxon>Rosoideae incertae sedis</taxon>
        <taxon>Rosa</taxon>
    </lineage>
</organism>
<evidence type="ECO:0000313" key="2">
    <source>
        <dbReference type="Proteomes" id="UP000238479"/>
    </source>
</evidence>
<dbReference type="EMBL" id="PDCK01000039">
    <property type="protein sequence ID" value="PRQ60267.1"/>
    <property type="molecule type" value="Genomic_DNA"/>
</dbReference>
<reference evidence="1 2" key="1">
    <citation type="journal article" date="2018" name="Nat. Genet.">
        <title>The Rosa genome provides new insights in the design of modern roses.</title>
        <authorList>
            <person name="Bendahmane M."/>
        </authorList>
    </citation>
    <scope>NUCLEOTIDE SEQUENCE [LARGE SCALE GENOMIC DNA]</scope>
    <source>
        <strain evidence="2">cv. Old Blush</strain>
    </source>
</reference>
<name>A0A2P6SNL7_ROSCH</name>
<dbReference type="Proteomes" id="UP000238479">
    <property type="component" value="Chromosome 1"/>
</dbReference>
<accession>A0A2P6SNL7</accession>
<dbReference type="AlphaFoldDB" id="A0A2P6SNL7"/>
<comment type="caution">
    <text evidence="1">The sequence shown here is derived from an EMBL/GenBank/DDBJ whole genome shotgun (WGS) entry which is preliminary data.</text>
</comment>
<keyword evidence="2" id="KW-1185">Reference proteome</keyword>
<dbReference type="STRING" id="74649.A0A2P6SNL7"/>
<sequence length="51" mass="5882">MASLKFVLVHGTAEATEYLKQHCLKYVCSHVQLSERLMSNRIFRKLGSILM</sequence>
<gene>
    <name evidence="1" type="ORF">RchiOBHm_Chr1g0379331</name>
</gene>
<proteinExistence type="predicted"/>
<dbReference type="Gramene" id="PRQ60267">
    <property type="protein sequence ID" value="PRQ60267"/>
    <property type="gene ID" value="RchiOBHm_Chr1g0379331"/>
</dbReference>